<proteinExistence type="inferred from homology"/>
<name>A0A2P7B7R8_9HYPH</name>
<comment type="caution">
    <text evidence="5">The sequence shown here is derived from an EMBL/GenBank/DDBJ whole genome shotgun (WGS) entry which is preliminary data.</text>
</comment>
<protein>
    <submittedName>
        <fullName evidence="5">Dihydrodipicolinate synthase family protein</fullName>
    </submittedName>
</protein>
<dbReference type="OrthoDB" id="7157803at2"/>
<comment type="similarity">
    <text evidence="2">Belongs to the DapA family.</text>
</comment>
<dbReference type="InterPro" id="IPR013785">
    <property type="entry name" value="Aldolase_TIM"/>
</dbReference>
<dbReference type="PIRSF" id="PIRSF001365">
    <property type="entry name" value="DHDPS"/>
    <property type="match status" value="1"/>
</dbReference>
<dbReference type="SUPFAM" id="SSF51569">
    <property type="entry name" value="Aldolase"/>
    <property type="match status" value="1"/>
</dbReference>
<evidence type="ECO:0000313" key="5">
    <source>
        <dbReference type="EMBL" id="PSH62511.1"/>
    </source>
</evidence>
<evidence type="ECO:0000313" key="6">
    <source>
        <dbReference type="Proteomes" id="UP000241764"/>
    </source>
</evidence>
<reference evidence="6" key="1">
    <citation type="submission" date="2017-11" db="EMBL/GenBank/DDBJ databases">
        <authorList>
            <person name="Kuznetsova I."/>
            <person name="Sazanova A."/>
            <person name="Chirak E."/>
            <person name="Safronova V."/>
            <person name="Willems A."/>
        </authorList>
    </citation>
    <scope>NUCLEOTIDE SEQUENCE [LARGE SCALE GENOMIC DNA]</scope>
    <source>
        <strain evidence="6">CCBAU 03422</strain>
    </source>
</reference>
<dbReference type="AlphaFoldDB" id="A0A2P7B7R8"/>
<accession>A0A2P7B7R8</accession>
<dbReference type="Pfam" id="PF00701">
    <property type="entry name" value="DHDPS"/>
    <property type="match status" value="1"/>
</dbReference>
<dbReference type="CDD" id="cd00408">
    <property type="entry name" value="DHDPS-like"/>
    <property type="match status" value="1"/>
</dbReference>
<feature type="active site" description="Schiff-base intermediate with substrate" evidence="3">
    <location>
        <position position="175"/>
    </location>
</feature>
<dbReference type="PRINTS" id="PR00146">
    <property type="entry name" value="DHPICSNTHASE"/>
</dbReference>
<feature type="binding site" evidence="4">
    <location>
        <position position="53"/>
    </location>
    <ligand>
        <name>pyruvate</name>
        <dbReference type="ChEBI" id="CHEBI:15361"/>
    </ligand>
</feature>
<dbReference type="GO" id="GO:0008840">
    <property type="term" value="F:4-hydroxy-tetrahydrodipicolinate synthase activity"/>
    <property type="evidence" value="ECO:0007669"/>
    <property type="project" value="TreeGrafter"/>
</dbReference>
<dbReference type="SMART" id="SM01130">
    <property type="entry name" value="DHDPS"/>
    <property type="match status" value="1"/>
</dbReference>
<dbReference type="RefSeq" id="WP_106665687.1">
    <property type="nucleotide sequence ID" value="NZ_PGGM01000009.1"/>
</dbReference>
<gene>
    <name evidence="5" type="ORF">CU103_19425</name>
</gene>
<dbReference type="Proteomes" id="UP000241764">
    <property type="component" value="Unassembled WGS sequence"/>
</dbReference>
<dbReference type="PANTHER" id="PTHR12128">
    <property type="entry name" value="DIHYDRODIPICOLINATE SYNTHASE"/>
    <property type="match status" value="1"/>
</dbReference>
<evidence type="ECO:0000256" key="4">
    <source>
        <dbReference type="PIRSR" id="PIRSR001365-2"/>
    </source>
</evidence>
<organism evidence="5 6">
    <name type="scientific">Phyllobacterium sophorae</name>
    <dbReference type="NCBI Taxonomy" id="1520277"/>
    <lineage>
        <taxon>Bacteria</taxon>
        <taxon>Pseudomonadati</taxon>
        <taxon>Pseudomonadota</taxon>
        <taxon>Alphaproteobacteria</taxon>
        <taxon>Hyphomicrobiales</taxon>
        <taxon>Phyllobacteriaceae</taxon>
        <taxon>Phyllobacterium</taxon>
    </lineage>
</organism>
<dbReference type="Gene3D" id="3.20.20.70">
    <property type="entry name" value="Aldolase class I"/>
    <property type="match status" value="1"/>
</dbReference>
<sequence length="300" mass="32215">MEKQLSRVDRFGLSAALTTPFDTDMRVDVSKAVKHARHCLNSGCSSVTLFGTTGEGSSIGNEEREVVLKEFLDAGIQPAQIVVGVMANCYVDAAVQSRSAFDAGCRGVLLAPPSYFKNVSDDGLFVWFSSVFQEAGASARDVILYNIPSVTAVELSVDLVTRLREAFPDIVAGVKDSSGNWSYTEKLLAKHKDLAILIGDERDLAAGVRLGGQGAISGMANLYADRLLPMINEGREDPAMIEAVNELLKFPVTPAVKALVAHHSGDAGWRRARAPLQALPDSDFKRLTGIFDRLFVAAAA</sequence>
<keyword evidence="6" id="KW-1185">Reference proteome</keyword>
<keyword evidence="1 2" id="KW-0456">Lyase</keyword>
<evidence type="ECO:0000256" key="1">
    <source>
        <dbReference type="ARBA" id="ARBA00023239"/>
    </source>
</evidence>
<dbReference type="EMBL" id="PGGM01000009">
    <property type="protein sequence ID" value="PSH62511.1"/>
    <property type="molecule type" value="Genomic_DNA"/>
</dbReference>
<evidence type="ECO:0000256" key="3">
    <source>
        <dbReference type="PIRSR" id="PIRSR001365-1"/>
    </source>
</evidence>
<feature type="binding site" evidence="4">
    <location>
        <position position="216"/>
    </location>
    <ligand>
        <name>pyruvate</name>
        <dbReference type="ChEBI" id="CHEBI:15361"/>
    </ligand>
</feature>
<dbReference type="PANTHER" id="PTHR12128:SF67">
    <property type="entry name" value="BLR3884 PROTEIN"/>
    <property type="match status" value="1"/>
</dbReference>
<evidence type="ECO:0000256" key="2">
    <source>
        <dbReference type="PIRNR" id="PIRNR001365"/>
    </source>
</evidence>
<feature type="active site" description="Proton donor/acceptor" evidence="3">
    <location>
        <position position="145"/>
    </location>
</feature>
<dbReference type="InterPro" id="IPR002220">
    <property type="entry name" value="DapA-like"/>
</dbReference>